<dbReference type="Proteomes" id="UP000299102">
    <property type="component" value="Unassembled WGS sequence"/>
</dbReference>
<proteinExistence type="predicted"/>
<feature type="region of interest" description="Disordered" evidence="1">
    <location>
        <begin position="93"/>
        <end position="120"/>
    </location>
</feature>
<dbReference type="EMBL" id="BGZK01000142">
    <property type="protein sequence ID" value="GBP22693.1"/>
    <property type="molecule type" value="Genomic_DNA"/>
</dbReference>
<comment type="caution">
    <text evidence="2">The sequence shown here is derived from an EMBL/GenBank/DDBJ whole genome shotgun (WGS) entry which is preliminary data.</text>
</comment>
<evidence type="ECO:0000313" key="3">
    <source>
        <dbReference type="Proteomes" id="UP000299102"/>
    </source>
</evidence>
<feature type="compositionally biased region" description="Gly residues" evidence="1">
    <location>
        <begin position="96"/>
        <end position="108"/>
    </location>
</feature>
<evidence type="ECO:0000313" key="2">
    <source>
        <dbReference type="EMBL" id="GBP22693.1"/>
    </source>
</evidence>
<keyword evidence="3" id="KW-1185">Reference proteome</keyword>
<sequence length="120" mass="12967">MMTVIGVRNSAQSSVSYCEQWLLLKSSQASRAGGRVTALLRCRRLILTRCTPCGHYARNTVEKEPDLIAVSSLDTLGGGVDTPPAYRKWSMIITNGRGGRGRPSGGSGSRVNKRSRGNRS</sequence>
<name>A0A4C1U8F1_EUMVA</name>
<gene>
    <name evidence="2" type="ORF">EVAR_13974_1</name>
</gene>
<accession>A0A4C1U8F1</accession>
<evidence type="ECO:0000256" key="1">
    <source>
        <dbReference type="SAM" id="MobiDB-lite"/>
    </source>
</evidence>
<dbReference type="AlphaFoldDB" id="A0A4C1U8F1"/>
<organism evidence="2 3">
    <name type="scientific">Eumeta variegata</name>
    <name type="common">Bagworm moth</name>
    <name type="synonym">Eumeta japonica</name>
    <dbReference type="NCBI Taxonomy" id="151549"/>
    <lineage>
        <taxon>Eukaryota</taxon>
        <taxon>Metazoa</taxon>
        <taxon>Ecdysozoa</taxon>
        <taxon>Arthropoda</taxon>
        <taxon>Hexapoda</taxon>
        <taxon>Insecta</taxon>
        <taxon>Pterygota</taxon>
        <taxon>Neoptera</taxon>
        <taxon>Endopterygota</taxon>
        <taxon>Lepidoptera</taxon>
        <taxon>Glossata</taxon>
        <taxon>Ditrysia</taxon>
        <taxon>Tineoidea</taxon>
        <taxon>Psychidae</taxon>
        <taxon>Oiketicinae</taxon>
        <taxon>Eumeta</taxon>
    </lineage>
</organism>
<feature type="compositionally biased region" description="Basic residues" evidence="1">
    <location>
        <begin position="111"/>
        <end position="120"/>
    </location>
</feature>
<reference evidence="2 3" key="1">
    <citation type="journal article" date="2019" name="Commun. Biol.">
        <title>The bagworm genome reveals a unique fibroin gene that provides high tensile strength.</title>
        <authorList>
            <person name="Kono N."/>
            <person name="Nakamura H."/>
            <person name="Ohtoshi R."/>
            <person name="Tomita M."/>
            <person name="Numata K."/>
            <person name="Arakawa K."/>
        </authorList>
    </citation>
    <scope>NUCLEOTIDE SEQUENCE [LARGE SCALE GENOMIC DNA]</scope>
</reference>
<protein>
    <submittedName>
        <fullName evidence="2">Uncharacterized protein</fullName>
    </submittedName>
</protein>